<dbReference type="InterPro" id="IPR024618">
    <property type="entry name" value="DUF3857"/>
</dbReference>
<dbReference type="AlphaFoldDB" id="A0A4Q0YMZ8"/>
<feature type="chain" id="PRO_5020221344" evidence="1">
    <location>
        <begin position="21"/>
        <end position="649"/>
    </location>
</feature>
<dbReference type="OrthoDB" id="8595007at2"/>
<keyword evidence="4" id="KW-1185">Reference proteome</keyword>
<gene>
    <name evidence="3" type="ORF">CS022_16405</name>
</gene>
<dbReference type="Gene3D" id="3.10.620.30">
    <property type="match status" value="1"/>
</dbReference>
<dbReference type="RefSeq" id="WP_129123173.1">
    <property type="nucleotide sequence ID" value="NZ_PEIB01000023.1"/>
</dbReference>
<sequence>MVLSRFYVIVLAFFSAVTLADTPLYSPTPDWVGPHSTLSIPETTPAGDRQYLLVETQLNLTTETPSQFKRIAFKALTAKGAKKATTLSIDFVPAHEVLSVHTVTVTRNGEIQNRQDKASIVVASIPQKRESHLYVQKQRLKLTLTDVQQGDIIDYSYSITGKNPVYGNKYDQNIRVGWPVKVEQSTVRILVPEASNLVVNNTDQKAKGTFNFNQQDGITTYLYEERQGQYGHGESQQPLWYDPYPVLHVSNFQSWQDIVDWALPTFSLNGDRSTAAIASDIAARKADNKEAQIVEAIHYAQHRIQHLGKDHALDSHPPSNPDDVIHQGFGDNKEKALLMVALLRQIGVSATPALVSDQWKGALRSRPVSTSSFDHVIVKIEHMGKAWWIDPLSTHQSSKLDTLAQSDHVLALVLKQGNNALESVPISGPDVLHEVTQNFIINKADRDSFLTVTTLMRGKEAEKWRHYLHSTPPIEVSKLFSSYYSRHFNELAVLNPIKISDDKAANQIEIIESYIIRDLWQQKESLYHLTIAGDIVDDFLVRPKKTSRKTPFHFGTDGKIVQRVQLSLPEEWQIEPVEHQISNPFFEYRSALKPMNRAGTNVPGKTYIEADYHYQAKTRYVPPARLKEYLAQIDLAWKNSEYEFVYPVN</sequence>
<evidence type="ECO:0000313" key="4">
    <source>
        <dbReference type="Proteomes" id="UP000290287"/>
    </source>
</evidence>
<dbReference type="EMBL" id="PEIB01000023">
    <property type="protein sequence ID" value="RXJ72287.1"/>
    <property type="molecule type" value="Genomic_DNA"/>
</dbReference>
<comment type="caution">
    <text evidence="3">The sequence shown here is derived from an EMBL/GenBank/DDBJ whole genome shotgun (WGS) entry which is preliminary data.</text>
</comment>
<organism evidence="3 4">
    <name type="scientific">Veronia nyctiphanis</name>
    <dbReference type="NCBI Taxonomy" id="1278244"/>
    <lineage>
        <taxon>Bacteria</taxon>
        <taxon>Pseudomonadati</taxon>
        <taxon>Pseudomonadota</taxon>
        <taxon>Gammaproteobacteria</taxon>
        <taxon>Vibrionales</taxon>
        <taxon>Vibrionaceae</taxon>
        <taxon>Veronia</taxon>
    </lineage>
</organism>
<evidence type="ECO:0000256" key="1">
    <source>
        <dbReference type="SAM" id="SignalP"/>
    </source>
</evidence>
<name>A0A4Q0YMZ8_9GAMM</name>
<accession>A0A4Q0YMZ8</accession>
<feature type="signal peptide" evidence="1">
    <location>
        <begin position="1"/>
        <end position="20"/>
    </location>
</feature>
<reference evidence="3 4" key="1">
    <citation type="submission" date="2017-10" db="EMBL/GenBank/DDBJ databases">
        <title>Nyctiphanis sp. nov., isolated from the stomach of the euphausiid Nyctiphanes simplex (Hansen, 1911) in the Gulf of California.</title>
        <authorList>
            <person name="Gomez-Gil B."/>
            <person name="Aguilar-Mendez M."/>
            <person name="Lopez-Cortes A."/>
            <person name="Gomez-Gutierrez J."/>
            <person name="Roque A."/>
            <person name="Lang E."/>
            <person name="Gonzalez-Castillo A."/>
        </authorList>
    </citation>
    <scope>NUCLEOTIDE SEQUENCE [LARGE SCALE GENOMIC DNA]</scope>
    <source>
        <strain evidence="3 4">CAIM 600</strain>
    </source>
</reference>
<protein>
    <submittedName>
        <fullName evidence="3">Transglutaminase</fullName>
    </submittedName>
</protein>
<keyword evidence="1" id="KW-0732">Signal</keyword>
<dbReference type="Pfam" id="PF12969">
    <property type="entry name" value="DUF3857"/>
    <property type="match status" value="1"/>
</dbReference>
<feature type="domain" description="DUF3857" evidence="2">
    <location>
        <begin position="68"/>
        <end position="227"/>
    </location>
</feature>
<proteinExistence type="predicted"/>
<dbReference type="Proteomes" id="UP000290287">
    <property type="component" value="Unassembled WGS sequence"/>
</dbReference>
<evidence type="ECO:0000259" key="2">
    <source>
        <dbReference type="Pfam" id="PF12969"/>
    </source>
</evidence>
<evidence type="ECO:0000313" key="3">
    <source>
        <dbReference type="EMBL" id="RXJ72287.1"/>
    </source>
</evidence>
<dbReference type="Gene3D" id="2.60.40.3140">
    <property type="match status" value="1"/>
</dbReference>